<name>I1BLM9_RHIO9</name>
<dbReference type="Proteomes" id="UP000009138">
    <property type="component" value="Unassembled WGS sequence"/>
</dbReference>
<gene>
    <name evidence="1" type="ORF">RO3G_01813</name>
</gene>
<sequence length="63" mass="7339">MYFGWQKRLERMENLESLFLNATDLINNASSRLYFAMYIERTLSVIIFSGTYTTGNISDTISM</sequence>
<evidence type="ECO:0000313" key="1">
    <source>
        <dbReference type="EMBL" id="EIE77109.1"/>
    </source>
</evidence>
<dbReference type="AlphaFoldDB" id="I1BLM9"/>
<protein>
    <submittedName>
        <fullName evidence="1">Uncharacterized protein</fullName>
    </submittedName>
</protein>
<organism evidence="1 2">
    <name type="scientific">Rhizopus delemar (strain RA 99-880 / ATCC MYA-4621 / FGSC 9543 / NRRL 43880)</name>
    <name type="common">Mucormycosis agent</name>
    <name type="synonym">Rhizopus arrhizus var. delemar</name>
    <dbReference type="NCBI Taxonomy" id="246409"/>
    <lineage>
        <taxon>Eukaryota</taxon>
        <taxon>Fungi</taxon>
        <taxon>Fungi incertae sedis</taxon>
        <taxon>Mucoromycota</taxon>
        <taxon>Mucoromycotina</taxon>
        <taxon>Mucoromycetes</taxon>
        <taxon>Mucorales</taxon>
        <taxon>Mucorineae</taxon>
        <taxon>Rhizopodaceae</taxon>
        <taxon>Rhizopus</taxon>
    </lineage>
</organism>
<dbReference type="InParanoid" id="I1BLM9"/>
<dbReference type="EMBL" id="CH476732">
    <property type="protein sequence ID" value="EIE77109.1"/>
    <property type="molecule type" value="Genomic_DNA"/>
</dbReference>
<accession>I1BLM9</accession>
<reference evidence="1 2" key="1">
    <citation type="journal article" date="2009" name="PLoS Genet.">
        <title>Genomic analysis of the basal lineage fungus Rhizopus oryzae reveals a whole-genome duplication.</title>
        <authorList>
            <person name="Ma L.-J."/>
            <person name="Ibrahim A.S."/>
            <person name="Skory C."/>
            <person name="Grabherr M.G."/>
            <person name="Burger G."/>
            <person name="Butler M."/>
            <person name="Elias M."/>
            <person name="Idnurm A."/>
            <person name="Lang B.F."/>
            <person name="Sone T."/>
            <person name="Abe A."/>
            <person name="Calvo S.E."/>
            <person name="Corrochano L.M."/>
            <person name="Engels R."/>
            <person name="Fu J."/>
            <person name="Hansberg W."/>
            <person name="Kim J.-M."/>
            <person name="Kodira C.D."/>
            <person name="Koehrsen M.J."/>
            <person name="Liu B."/>
            <person name="Miranda-Saavedra D."/>
            <person name="O'Leary S."/>
            <person name="Ortiz-Castellanos L."/>
            <person name="Poulter R."/>
            <person name="Rodriguez-Romero J."/>
            <person name="Ruiz-Herrera J."/>
            <person name="Shen Y.-Q."/>
            <person name="Zeng Q."/>
            <person name="Galagan J."/>
            <person name="Birren B.W."/>
            <person name="Cuomo C.A."/>
            <person name="Wickes B.L."/>
        </authorList>
    </citation>
    <scope>NUCLEOTIDE SEQUENCE [LARGE SCALE GENOMIC DNA]</scope>
    <source>
        <strain evidence="2">RA 99-880 / ATCC MYA-4621 / FGSC 9543 / NRRL 43880</strain>
    </source>
</reference>
<dbReference type="VEuPathDB" id="FungiDB:RO3G_01813"/>
<dbReference type="GeneID" id="93608785"/>
<dbReference type="RefSeq" id="XP_067512505.1">
    <property type="nucleotide sequence ID" value="XM_067656404.1"/>
</dbReference>
<keyword evidence="2" id="KW-1185">Reference proteome</keyword>
<evidence type="ECO:0000313" key="2">
    <source>
        <dbReference type="Proteomes" id="UP000009138"/>
    </source>
</evidence>
<proteinExistence type="predicted"/>